<dbReference type="EMBL" id="OQ175246">
    <property type="protein sequence ID" value="WCC63092.1"/>
    <property type="molecule type" value="Genomic_RNA"/>
</dbReference>
<accession>A0AA49ECW0</accession>
<name>A0AA49ECW0_9NIDO</name>
<dbReference type="EMBL" id="OQ175248">
    <property type="protein sequence ID" value="WCC63107.1"/>
    <property type="molecule type" value="Genomic_RNA"/>
</dbReference>
<evidence type="ECO:0000313" key="2">
    <source>
        <dbReference type="EMBL" id="WCC63107.1"/>
    </source>
</evidence>
<organism evidence="1">
    <name type="scientific">Bat Coronavirus RlYN16</name>
    <dbReference type="NCBI Taxonomy" id="3018892"/>
    <lineage>
        <taxon>Viruses</taxon>
        <taxon>Riboviria</taxon>
        <taxon>Orthornavirae</taxon>
        <taxon>Pisuviricota</taxon>
        <taxon>Pisoniviricetes</taxon>
        <taxon>Nidovirales</taxon>
        <taxon>Cornidovirineae</taxon>
        <taxon>Coronaviridae</taxon>
        <taxon>Orthocoronavirinae</taxon>
    </lineage>
</organism>
<gene>
    <name evidence="1" type="primary">ORF7b</name>
</gene>
<proteinExistence type="predicted"/>
<evidence type="ECO:0000313" key="1">
    <source>
        <dbReference type="EMBL" id="WCC63092.1"/>
    </source>
</evidence>
<reference evidence="1" key="1">
    <citation type="submission" date="2023-01" db="EMBL/GenBank/DDBJ databases">
        <title>Panoramic Analysis of Coronaviruses Carried by Representative Bat Species in Southern China to Better Understand the Coronavirus Sphere.</title>
        <authorList>
            <person name="Han Y."/>
            <person name="Xu P."/>
            <person name="Wang Y."/>
            <person name="Zhao W."/>
            <person name="Wang J."/>
            <person name="Jin Q."/>
            <person name="Wu Z."/>
        </authorList>
    </citation>
    <scope>NUCLEOTIDE SEQUENCE</scope>
    <source>
        <strain evidence="1">BtRl-BetaCoV/YN2016-Q319</strain>
        <strain evidence="2">BtRl-BetaCoV/YN2016-Q320</strain>
    </source>
</reference>
<sequence>MLPLAILESSHSQPLASITILIRRVFLRAQLRTNFNMDPAFGNALAGNIVRCILQEMGVDPDRRHMHTHGTPRARVLGYCLAQMSFMRHIPEERPLLYRICVRPNLLLRTAINMEVSSASLLAFLVICQNVLSLDSSRLMCYAVYGAIAALLHRIPEGYDFAFVTSPNRRWPHCIRMMLSSVTEV</sequence>
<protein>
    <submittedName>
        <fullName evidence="1">ORF7b protein</fullName>
    </submittedName>
</protein>